<feature type="binding site" evidence="7">
    <location>
        <position position="108"/>
    </location>
    <ligand>
        <name>carbamoyl phosphate</name>
        <dbReference type="ChEBI" id="CHEBI:58228"/>
    </ligand>
</feature>
<feature type="binding site" evidence="7">
    <location>
        <position position="169"/>
    </location>
    <ligand>
        <name>L-aspartate</name>
        <dbReference type="ChEBI" id="CHEBI:29991"/>
    </ligand>
</feature>
<keyword evidence="4 7" id="KW-0665">Pyrimidine biosynthesis</keyword>
<comment type="function">
    <text evidence="5 7">Catalyzes the condensation of carbamoyl phosphate and aspartate to form carbamoyl aspartate and inorganic phosphate, the committed step in the de novo pyrimidine nucleotide biosynthesis pathway.</text>
</comment>
<dbReference type="RefSeq" id="WP_287007036.1">
    <property type="nucleotide sequence ID" value="NZ_MNXI01000085.1"/>
</dbReference>
<keyword evidence="3 7" id="KW-0808">Transferase</keyword>
<dbReference type="NCBIfam" id="TIGR00670">
    <property type="entry name" value="asp_carb_tr"/>
    <property type="match status" value="1"/>
</dbReference>
<protein>
    <recommendedName>
        <fullName evidence="7">Aspartate carbamoyltransferase</fullName>
        <ecNumber evidence="7">2.1.3.2</ecNumber>
    </recommendedName>
    <alternativeName>
        <fullName evidence="7">Aspartate transcarbamylase</fullName>
        <shortName evidence="7">ATCase</shortName>
    </alternativeName>
</protein>
<dbReference type="UniPathway" id="UPA00070">
    <property type="reaction ID" value="UER00116"/>
</dbReference>
<dbReference type="HAMAP" id="MF_00001">
    <property type="entry name" value="Asp_carb_tr"/>
    <property type="match status" value="1"/>
</dbReference>
<feature type="binding site" evidence="7">
    <location>
        <position position="139"/>
    </location>
    <ligand>
        <name>carbamoyl phosphate</name>
        <dbReference type="ChEBI" id="CHEBI:58228"/>
    </ligand>
</feature>
<feature type="binding site" evidence="7">
    <location>
        <position position="223"/>
    </location>
    <ligand>
        <name>L-aspartate</name>
        <dbReference type="ChEBI" id="CHEBI:29991"/>
    </ligand>
</feature>
<dbReference type="InterPro" id="IPR006132">
    <property type="entry name" value="Asp/Orn_carbamoyltranf_P-bd"/>
</dbReference>
<dbReference type="GO" id="GO:0016597">
    <property type="term" value="F:amino acid binding"/>
    <property type="evidence" value="ECO:0007669"/>
    <property type="project" value="InterPro"/>
</dbReference>
<dbReference type="GO" id="GO:0004070">
    <property type="term" value="F:aspartate carbamoyltransferase activity"/>
    <property type="evidence" value="ECO:0007669"/>
    <property type="project" value="UniProtKB-UniRule"/>
</dbReference>
<feature type="domain" description="Aspartate/ornithine carbamoyltransferase Asp/Orn-binding" evidence="8">
    <location>
        <begin position="155"/>
        <end position="302"/>
    </location>
</feature>
<dbReference type="EC" id="2.1.3.2" evidence="7"/>
<evidence type="ECO:0000256" key="1">
    <source>
        <dbReference type="ARBA" id="ARBA00004852"/>
    </source>
</evidence>
<feature type="binding site" evidence="7">
    <location>
        <position position="136"/>
    </location>
    <ligand>
        <name>carbamoyl phosphate</name>
        <dbReference type="ChEBI" id="CHEBI:58228"/>
    </ligand>
</feature>
<dbReference type="InterPro" id="IPR002082">
    <property type="entry name" value="Asp_carbamoyltransf"/>
</dbReference>
<dbReference type="SUPFAM" id="SSF53671">
    <property type="entry name" value="Aspartate/ornithine carbamoyltransferase"/>
    <property type="match status" value="1"/>
</dbReference>
<comment type="pathway">
    <text evidence="1 7">Pyrimidine metabolism; UMP biosynthesis via de novo pathway; (S)-dihydroorotate from bicarbonate: step 2/3.</text>
</comment>
<name>A0A2M7T5B5_9ACTN</name>
<dbReference type="GO" id="GO:0044205">
    <property type="term" value="P:'de novo' UMP biosynthetic process"/>
    <property type="evidence" value="ECO:0007669"/>
    <property type="project" value="UniProtKB-UniRule"/>
</dbReference>
<dbReference type="InterPro" id="IPR036901">
    <property type="entry name" value="Asp/Orn_carbamoylTrfase_sf"/>
</dbReference>
<evidence type="ECO:0000313" key="10">
    <source>
        <dbReference type="EMBL" id="PIZ35257.1"/>
    </source>
</evidence>
<feature type="binding site" evidence="7">
    <location>
        <position position="264"/>
    </location>
    <ligand>
        <name>carbamoyl phosphate</name>
        <dbReference type="ChEBI" id="CHEBI:58228"/>
    </ligand>
</feature>
<sequence length="310" mass="33277">MGLKHKDLVSINQLTSDEITLILDMAESFREVSERPIKKVPTLRGRTVITLFFEPSTRTRISFELAAKRLSADTVNISKSTSAVVKGESIKDTAQTIQAMAADLVVIRHAASGSAALLAKYMQCSVVNAGDGAHEHPTQALLDLFTIRQAFGTLNGVKVAVVGDILHSRVAGSNILALKKMGAEVTVVGPPTLIPKGVESLGVKVSHDLDTVLPEVDVLYLLRIQLERQGEPLFPSLREYATLFGLNKKRLQAAKPDLIVMHPGPINRGVEIASEVADMPQSVITTQVTNGVAVRMAVLYLLLGGAGSDE</sequence>
<evidence type="ECO:0000256" key="4">
    <source>
        <dbReference type="ARBA" id="ARBA00022975"/>
    </source>
</evidence>
<evidence type="ECO:0000259" key="8">
    <source>
        <dbReference type="Pfam" id="PF00185"/>
    </source>
</evidence>
<dbReference type="PRINTS" id="PR00100">
    <property type="entry name" value="AOTCASE"/>
</dbReference>
<dbReference type="FunFam" id="3.40.50.1370:FF:000007">
    <property type="entry name" value="Aspartate carbamoyltransferase"/>
    <property type="match status" value="1"/>
</dbReference>
<evidence type="ECO:0000256" key="7">
    <source>
        <dbReference type="HAMAP-Rule" id="MF_00001"/>
    </source>
</evidence>
<dbReference type="PROSITE" id="PS00097">
    <property type="entry name" value="CARBAMOYLTRANSFERASE"/>
    <property type="match status" value="1"/>
</dbReference>
<evidence type="ECO:0000256" key="2">
    <source>
        <dbReference type="ARBA" id="ARBA00008896"/>
    </source>
</evidence>
<dbReference type="PANTHER" id="PTHR45753:SF6">
    <property type="entry name" value="ASPARTATE CARBAMOYLTRANSFERASE"/>
    <property type="match status" value="1"/>
</dbReference>
<feature type="binding site" evidence="7">
    <location>
        <position position="59"/>
    </location>
    <ligand>
        <name>carbamoyl phosphate</name>
        <dbReference type="ChEBI" id="CHEBI:58228"/>
    </ligand>
</feature>
<dbReference type="InterPro" id="IPR006131">
    <property type="entry name" value="Asp_carbamoyltransf_Asp/Orn-bd"/>
</dbReference>
<comment type="similarity">
    <text evidence="2 7">Belongs to the aspartate/ornithine carbamoyltransferase superfamily. ATCase family.</text>
</comment>
<evidence type="ECO:0000259" key="9">
    <source>
        <dbReference type="Pfam" id="PF02729"/>
    </source>
</evidence>
<dbReference type="Proteomes" id="UP000230956">
    <property type="component" value="Unassembled WGS sequence"/>
</dbReference>
<dbReference type="GO" id="GO:0006520">
    <property type="term" value="P:amino acid metabolic process"/>
    <property type="evidence" value="ECO:0007669"/>
    <property type="project" value="InterPro"/>
</dbReference>
<evidence type="ECO:0000256" key="3">
    <source>
        <dbReference type="ARBA" id="ARBA00022679"/>
    </source>
</evidence>
<dbReference type="Pfam" id="PF02729">
    <property type="entry name" value="OTCace_N"/>
    <property type="match status" value="1"/>
</dbReference>
<evidence type="ECO:0000256" key="5">
    <source>
        <dbReference type="ARBA" id="ARBA00043884"/>
    </source>
</evidence>
<evidence type="ECO:0000313" key="11">
    <source>
        <dbReference type="Proteomes" id="UP000230956"/>
    </source>
</evidence>
<comment type="catalytic activity">
    <reaction evidence="6 7">
        <text>carbamoyl phosphate + L-aspartate = N-carbamoyl-L-aspartate + phosphate + H(+)</text>
        <dbReference type="Rhea" id="RHEA:20013"/>
        <dbReference type="ChEBI" id="CHEBI:15378"/>
        <dbReference type="ChEBI" id="CHEBI:29991"/>
        <dbReference type="ChEBI" id="CHEBI:32814"/>
        <dbReference type="ChEBI" id="CHEBI:43474"/>
        <dbReference type="ChEBI" id="CHEBI:58228"/>
        <dbReference type="EC" id="2.1.3.2"/>
    </reaction>
</comment>
<feature type="binding site" evidence="7">
    <location>
        <position position="86"/>
    </location>
    <ligand>
        <name>L-aspartate</name>
        <dbReference type="ChEBI" id="CHEBI:29991"/>
    </ligand>
</feature>
<comment type="caution">
    <text evidence="10">The sequence shown here is derived from an EMBL/GenBank/DDBJ whole genome shotgun (WGS) entry which is preliminary data.</text>
</comment>
<dbReference type="NCBIfam" id="NF002032">
    <property type="entry name" value="PRK00856.1"/>
    <property type="match status" value="1"/>
</dbReference>
<feature type="binding site" evidence="7">
    <location>
        <position position="265"/>
    </location>
    <ligand>
        <name>carbamoyl phosphate</name>
        <dbReference type="ChEBI" id="CHEBI:58228"/>
    </ligand>
</feature>
<dbReference type="PANTHER" id="PTHR45753">
    <property type="entry name" value="ORNITHINE CARBAMOYLTRANSFERASE, MITOCHONDRIAL"/>
    <property type="match status" value="1"/>
</dbReference>
<dbReference type="GO" id="GO:0005829">
    <property type="term" value="C:cytosol"/>
    <property type="evidence" value="ECO:0007669"/>
    <property type="project" value="TreeGrafter"/>
</dbReference>
<gene>
    <name evidence="7" type="primary">pyrB</name>
    <name evidence="10" type="ORF">COY37_10760</name>
</gene>
<comment type="subunit">
    <text evidence="7">Heterododecamer (2C3:3R2) of six catalytic PyrB chains organized as two trimers (C3), and six regulatory PyrI chains organized as three dimers (R2).</text>
</comment>
<feature type="domain" description="Aspartate/ornithine carbamoyltransferase carbamoyl-P binding" evidence="9">
    <location>
        <begin position="6"/>
        <end position="149"/>
    </location>
</feature>
<dbReference type="PRINTS" id="PR00101">
    <property type="entry name" value="ATCASE"/>
</dbReference>
<feature type="binding site" evidence="7">
    <location>
        <position position="58"/>
    </location>
    <ligand>
        <name>carbamoyl phosphate</name>
        <dbReference type="ChEBI" id="CHEBI:58228"/>
    </ligand>
</feature>
<organism evidence="10 11">
    <name type="scientific">Candidatus Aquicultor secundus</name>
    <dbReference type="NCBI Taxonomy" id="1973895"/>
    <lineage>
        <taxon>Bacteria</taxon>
        <taxon>Bacillati</taxon>
        <taxon>Actinomycetota</taxon>
        <taxon>Candidatus Aquicultoria</taxon>
        <taxon>Candidatus Aquicultorales</taxon>
        <taxon>Candidatus Aquicultoraceae</taxon>
        <taxon>Candidatus Aquicultor</taxon>
    </lineage>
</organism>
<dbReference type="Gene3D" id="3.40.50.1370">
    <property type="entry name" value="Aspartate/ornithine carbamoyltransferase"/>
    <property type="match status" value="2"/>
</dbReference>
<dbReference type="GO" id="GO:0006207">
    <property type="term" value="P:'de novo' pyrimidine nucleobase biosynthetic process"/>
    <property type="evidence" value="ECO:0007669"/>
    <property type="project" value="InterPro"/>
</dbReference>
<reference evidence="11" key="1">
    <citation type="submission" date="2017-09" db="EMBL/GenBank/DDBJ databases">
        <title>Depth-based differentiation of microbial function through sediment-hosted aquifers and enrichment of novel symbionts in the deep terrestrial subsurface.</title>
        <authorList>
            <person name="Probst A.J."/>
            <person name="Ladd B."/>
            <person name="Jarett J.K."/>
            <person name="Geller-Mcgrath D.E."/>
            <person name="Sieber C.M.K."/>
            <person name="Emerson J.B."/>
            <person name="Anantharaman K."/>
            <person name="Thomas B.C."/>
            <person name="Malmstrom R."/>
            <person name="Stieglmeier M."/>
            <person name="Klingl A."/>
            <person name="Woyke T."/>
            <person name="Ryan C.M."/>
            <person name="Banfield J.F."/>
        </authorList>
    </citation>
    <scope>NUCLEOTIDE SEQUENCE [LARGE SCALE GENOMIC DNA]</scope>
</reference>
<dbReference type="EMBL" id="PFNG01000249">
    <property type="protein sequence ID" value="PIZ35257.1"/>
    <property type="molecule type" value="Genomic_DNA"/>
</dbReference>
<accession>A0A2M7T5B5</accession>
<evidence type="ECO:0000256" key="6">
    <source>
        <dbReference type="ARBA" id="ARBA00048859"/>
    </source>
</evidence>
<dbReference type="AlphaFoldDB" id="A0A2M7T5B5"/>
<dbReference type="Pfam" id="PF00185">
    <property type="entry name" value="OTCace"/>
    <property type="match status" value="1"/>
</dbReference>
<proteinExistence type="inferred from homology"/>
<dbReference type="InterPro" id="IPR006130">
    <property type="entry name" value="Asp/Orn_carbamoylTrfase"/>
</dbReference>